<reference evidence="2 3" key="1">
    <citation type="journal article" date="2015" name="Sci. Rep.">
        <title>Genome of the facultative scuticociliatosis pathogen Pseudocohnilembus persalinus provides insight into its virulence through horizontal gene transfer.</title>
        <authorList>
            <person name="Xiong J."/>
            <person name="Wang G."/>
            <person name="Cheng J."/>
            <person name="Tian M."/>
            <person name="Pan X."/>
            <person name="Warren A."/>
            <person name="Jiang C."/>
            <person name="Yuan D."/>
            <person name="Miao W."/>
        </authorList>
    </citation>
    <scope>NUCLEOTIDE SEQUENCE [LARGE SCALE GENOMIC DNA]</scope>
    <source>
        <strain evidence="2">36N120E</strain>
    </source>
</reference>
<gene>
    <name evidence="2" type="ORF">PPERSA_05319</name>
</gene>
<evidence type="ECO:0000313" key="2">
    <source>
        <dbReference type="EMBL" id="KRX09927.1"/>
    </source>
</evidence>
<accession>A0A0V0R628</accession>
<feature type="coiled-coil region" evidence="1">
    <location>
        <begin position="139"/>
        <end position="169"/>
    </location>
</feature>
<evidence type="ECO:0000256" key="1">
    <source>
        <dbReference type="SAM" id="Coils"/>
    </source>
</evidence>
<dbReference type="AlphaFoldDB" id="A0A0V0R628"/>
<evidence type="ECO:0000313" key="3">
    <source>
        <dbReference type="Proteomes" id="UP000054937"/>
    </source>
</evidence>
<protein>
    <submittedName>
        <fullName evidence="2">Uncharacterized protein</fullName>
    </submittedName>
</protein>
<dbReference type="InParanoid" id="A0A0V0R628"/>
<sequence length="461" mass="54501">MQENKQEKSQFNSIEPKQQKLNSVLEDMEQTNKTMIQSSIINKKINLTNCEIEEPLKLNNIETDSNLNSNPQNQNILDLQTSESIVSESFNGINSQKLQDFNQHCQQKKEEHMSISINDSHTINQKLQEQQQDTQQFKLQQIKQNLAQLQNLNQQIKSENLQQNNQNDNDNNDYDQNKQSNYFLPNYEQFRKMQLSIIAETESQNHSQFYTATQKKQQNNSIYQIQQILEEEEQLNSKVLFKNQTNQQDNSIFNVESKKISPIQFNEDSLMITYQNDNSPFRSGQQKNKNKKENENLKISYFNLESENSNIYNSDHFKGDLSISNIYENTENNYIENLENKNLEEQQQNIESSQSSQQFKKISLTKNDFLKNKNSQSLKNFNFKKMPLSFQKTNQITKNFIYMDKMKLTKIENSQSQLHNNQIQKQETSKNFFKKNKPNLRQSKSKIIRKQNINNDQECIQ</sequence>
<name>A0A0V0R628_PSEPJ</name>
<keyword evidence="3" id="KW-1185">Reference proteome</keyword>
<dbReference type="EMBL" id="LDAU01000042">
    <property type="protein sequence ID" value="KRX09927.1"/>
    <property type="molecule type" value="Genomic_DNA"/>
</dbReference>
<comment type="caution">
    <text evidence="2">The sequence shown here is derived from an EMBL/GenBank/DDBJ whole genome shotgun (WGS) entry which is preliminary data.</text>
</comment>
<proteinExistence type="predicted"/>
<organism evidence="2 3">
    <name type="scientific">Pseudocohnilembus persalinus</name>
    <name type="common">Ciliate</name>
    <dbReference type="NCBI Taxonomy" id="266149"/>
    <lineage>
        <taxon>Eukaryota</taxon>
        <taxon>Sar</taxon>
        <taxon>Alveolata</taxon>
        <taxon>Ciliophora</taxon>
        <taxon>Intramacronucleata</taxon>
        <taxon>Oligohymenophorea</taxon>
        <taxon>Scuticociliatia</taxon>
        <taxon>Philasterida</taxon>
        <taxon>Pseudocohnilembidae</taxon>
        <taxon>Pseudocohnilembus</taxon>
    </lineage>
</organism>
<dbReference type="Proteomes" id="UP000054937">
    <property type="component" value="Unassembled WGS sequence"/>
</dbReference>
<keyword evidence="1" id="KW-0175">Coiled coil</keyword>